<feature type="non-terminal residue" evidence="2">
    <location>
        <position position="1"/>
    </location>
</feature>
<name>A0A6A4HR40_9AGAR</name>
<dbReference type="AlphaFoldDB" id="A0A6A4HR40"/>
<dbReference type="SUPFAM" id="SSF53098">
    <property type="entry name" value="Ribonuclease H-like"/>
    <property type="match status" value="1"/>
</dbReference>
<gene>
    <name evidence="2" type="ORF">BT96DRAFT_818652</name>
</gene>
<protein>
    <recommendedName>
        <fullName evidence="1">HAT C-terminal dimerisation domain-containing protein</fullName>
    </recommendedName>
</protein>
<evidence type="ECO:0000259" key="1">
    <source>
        <dbReference type="Pfam" id="PF05699"/>
    </source>
</evidence>
<sequence length="65" mass="7174">YPAIYRLAMDILPIQGTSVPSGHIFPSAGETNTDHCSCLSAKMMQAFQVLKFGIKLKGTLFFHED</sequence>
<feature type="domain" description="HAT C-terminal dimerisation" evidence="1">
    <location>
        <begin position="1"/>
        <end position="51"/>
    </location>
</feature>
<organism evidence="2 3">
    <name type="scientific">Gymnopus androsaceus JB14</name>
    <dbReference type="NCBI Taxonomy" id="1447944"/>
    <lineage>
        <taxon>Eukaryota</taxon>
        <taxon>Fungi</taxon>
        <taxon>Dikarya</taxon>
        <taxon>Basidiomycota</taxon>
        <taxon>Agaricomycotina</taxon>
        <taxon>Agaricomycetes</taxon>
        <taxon>Agaricomycetidae</taxon>
        <taxon>Agaricales</taxon>
        <taxon>Marasmiineae</taxon>
        <taxon>Omphalotaceae</taxon>
        <taxon>Gymnopus</taxon>
    </lineage>
</organism>
<dbReference type="Pfam" id="PF05699">
    <property type="entry name" value="Dimer_Tnp_hAT"/>
    <property type="match status" value="1"/>
</dbReference>
<dbReference type="OrthoDB" id="3262464at2759"/>
<dbReference type="Proteomes" id="UP000799118">
    <property type="component" value="Unassembled WGS sequence"/>
</dbReference>
<keyword evidence="3" id="KW-1185">Reference proteome</keyword>
<evidence type="ECO:0000313" key="3">
    <source>
        <dbReference type="Proteomes" id="UP000799118"/>
    </source>
</evidence>
<evidence type="ECO:0000313" key="2">
    <source>
        <dbReference type="EMBL" id="KAE9400909.1"/>
    </source>
</evidence>
<reference evidence="2" key="1">
    <citation type="journal article" date="2019" name="Environ. Microbiol.">
        <title>Fungal ecological strategies reflected in gene transcription - a case study of two litter decomposers.</title>
        <authorList>
            <person name="Barbi F."/>
            <person name="Kohler A."/>
            <person name="Barry K."/>
            <person name="Baskaran P."/>
            <person name="Daum C."/>
            <person name="Fauchery L."/>
            <person name="Ihrmark K."/>
            <person name="Kuo A."/>
            <person name="LaButti K."/>
            <person name="Lipzen A."/>
            <person name="Morin E."/>
            <person name="Grigoriev I.V."/>
            <person name="Henrissat B."/>
            <person name="Lindahl B."/>
            <person name="Martin F."/>
        </authorList>
    </citation>
    <scope>NUCLEOTIDE SEQUENCE</scope>
    <source>
        <strain evidence="2">JB14</strain>
    </source>
</reference>
<dbReference type="InterPro" id="IPR008906">
    <property type="entry name" value="HATC_C_dom"/>
</dbReference>
<dbReference type="GO" id="GO:0046983">
    <property type="term" value="F:protein dimerization activity"/>
    <property type="evidence" value="ECO:0007669"/>
    <property type="project" value="InterPro"/>
</dbReference>
<dbReference type="EMBL" id="ML769452">
    <property type="protein sequence ID" value="KAE9400909.1"/>
    <property type="molecule type" value="Genomic_DNA"/>
</dbReference>
<proteinExistence type="predicted"/>
<accession>A0A6A4HR40</accession>
<dbReference type="InterPro" id="IPR012337">
    <property type="entry name" value="RNaseH-like_sf"/>
</dbReference>